<protein>
    <submittedName>
        <fullName evidence="1">Uncharacterized protein</fullName>
    </submittedName>
</protein>
<dbReference type="AlphaFoldDB" id="A0A1B0AC55"/>
<keyword evidence="2" id="KW-1185">Reference proteome</keyword>
<proteinExistence type="predicted"/>
<accession>A0A1B0AC55</accession>
<dbReference type="EnsemblMetazoa" id="GPAI040803-RA">
    <property type="protein sequence ID" value="GPAI040803-PA"/>
    <property type="gene ID" value="GPAI040803"/>
</dbReference>
<dbReference type="VEuPathDB" id="VectorBase:GPAI040803"/>
<reference evidence="2" key="1">
    <citation type="submission" date="2014-03" db="EMBL/GenBank/DDBJ databases">
        <authorList>
            <person name="Aksoy S."/>
            <person name="Warren W."/>
            <person name="Wilson R.K."/>
        </authorList>
    </citation>
    <scope>NUCLEOTIDE SEQUENCE [LARGE SCALE GENOMIC DNA]</scope>
    <source>
        <strain evidence="2">IAEA</strain>
    </source>
</reference>
<organism evidence="1 2">
    <name type="scientific">Glossina pallidipes</name>
    <name type="common">Tsetse fly</name>
    <dbReference type="NCBI Taxonomy" id="7398"/>
    <lineage>
        <taxon>Eukaryota</taxon>
        <taxon>Metazoa</taxon>
        <taxon>Ecdysozoa</taxon>
        <taxon>Arthropoda</taxon>
        <taxon>Hexapoda</taxon>
        <taxon>Insecta</taxon>
        <taxon>Pterygota</taxon>
        <taxon>Neoptera</taxon>
        <taxon>Endopterygota</taxon>
        <taxon>Diptera</taxon>
        <taxon>Brachycera</taxon>
        <taxon>Muscomorpha</taxon>
        <taxon>Hippoboscoidea</taxon>
        <taxon>Glossinidae</taxon>
        <taxon>Glossina</taxon>
    </lineage>
</organism>
<evidence type="ECO:0000313" key="1">
    <source>
        <dbReference type="EnsemblMetazoa" id="GPAI040803-PA"/>
    </source>
</evidence>
<dbReference type="Proteomes" id="UP000092445">
    <property type="component" value="Unassembled WGS sequence"/>
</dbReference>
<evidence type="ECO:0000313" key="2">
    <source>
        <dbReference type="Proteomes" id="UP000092445"/>
    </source>
</evidence>
<reference evidence="1" key="2">
    <citation type="submission" date="2020-05" db="UniProtKB">
        <authorList>
            <consortium name="EnsemblMetazoa"/>
        </authorList>
    </citation>
    <scope>IDENTIFICATION</scope>
    <source>
        <strain evidence="1">IAEA</strain>
    </source>
</reference>
<name>A0A1B0AC55_GLOPL</name>
<sequence length="153" mass="17443">MIKVKRAKCNTKVKRDSFGLNFEYCHVANCPDCIVKNQINIFCASTHLLHEYAMHVAAWHAVCHMNHLISNTYFVSLLELLTVEMNANQLSRKQKARATDTLHKDQVLIKTRTQKLRTPFDSSGIALKILWTFAGGVNVQWLILTNCCPLLTD</sequence>